<keyword evidence="2" id="KW-1185">Reference proteome</keyword>
<sequence>MSVSLADSIATQIEALFNTEVKDTYFMKGGIHKNPKGKLYAKLYNSMRLLKSSGLVDNNKRGTTEKQTKTLRQFDCESDIQHILDQIFYDTDITFPDLQNLWKRTTKFRLNDIQKSSSTDAIIKKWTNYKAPLGFKLIDIDFNTLYPDCSSDFISSFGEKSEKCLKIFEDKIKDPSSRTLFEQLKNTPNISENGKNSIIFCLFHAVFVPTSRKVTRDENGTKSQIKYSIRDSMNSFIVFKNSITEVEDYILCRKNEKQPIQPFIIIIGTSVNPKEIFIFFDCIKYKLFSITSAVDICFKIFHLFNLEYPVQSSIVWLFIQKYFYAITTVYDKPFHGLGQILSDLHNI</sequence>
<evidence type="ECO:0000313" key="2">
    <source>
        <dbReference type="Proteomes" id="UP001160148"/>
    </source>
</evidence>
<accession>A0AAV0X0S7</accession>
<proteinExistence type="predicted"/>
<organism evidence="1 2">
    <name type="scientific">Macrosiphum euphorbiae</name>
    <name type="common">potato aphid</name>
    <dbReference type="NCBI Taxonomy" id="13131"/>
    <lineage>
        <taxon>Eukaryota</taxon>
        <taxon>Metazoa</taxon>
        <taxon>Ecdysozoa</taxon>
        <taxon>Arthropoda</taxon>
        <taxon>Hexapoda</taxon>
        <taxon>Insecta</taxon>
        <taxon>Pterygota</taxon>
        <taxon>Neoptera</taxon>
        <taxon>Paraneoptera</taxon>
        <taxon>Hemiptera</taxon>
        <taxon>Sternorrhyncha</taxon>
        <taxon>Aphidomorpha</taxon>
        <taxon>Aphidoidea</taxon>
        <taxon>Aphididae</taxon>
        <taxon>Macrosiphini</taxon>
        <taxon>Macrosiphum</taxon>
    </lineage>
</organism>
<dbReference type="AlphaFoldDB" id="A0AAV0X0S7"/>
<evidence type="ECO:0008006" key="3">
    <source>
        <dbReference type="Google" id="ProtNLM"/>
    </source>
</evidence>
<name>A0AAV0X0S7_9HEMI</name>
<protein>
    <recommendedName>
        <fullName evidence="3">LAGLIDADG homing endonuclease</fullName>
    </recommendedName>
</protein>
<comment type="caution">
    <text evidence="1">The sequence shown here is derived from an EMBL/GenBank/DDBJ whole genome shotgun (WGS) entry which is preliminary data.</text>
</comment>
<dbReference type="EMBL" id="CARXXK010000003">
    <property type="protein sequence ID" value="CAI6361979.1"/>
    <property type="molecule type" value="Genomic_DNA"/>
</dbReference>
<gene>
    <name evidence="1" type="ORF">MEUPH1_LOCUS17100</name>
</gene>
<evidence type="ECO:0000313" key="1">
    <source>
        <dbReference type="EMBL" id="CAI6361979.1"/>
    </source>
</evidence>
<dbReference type="Proteomes" id="UP001160148">
    <property type="component" value="Unassembled WGS sequence"/>
</dbReference>
<reference evidence="1 2" key="1">
    <citation type="submission" date="2023-01" db="EMBL/GenBank/DDBJ databases">
        <authorList>
            <person name="Whitehead M."/>
        </authorList>
    </citation>
    <scope>NUCLEOTIDE SEQUENCE [LARGE SCALE GENOMIC DNA]</scope>
</reference>